<dbReference type="Proteomes" id="UP000263900">
    <property type="component" value="Chromosome"/>
</dbReference>
<dbReference type="Pfam" id="PF05708">
    <property type="entry name" value="Peptidase_C92"/>
    <property type="match status" value="1"/>
</dbReference>
<evidence type="ECO:0000313" key="3">
    <source>
        <dbReference type="Proteomes" id="UP000263900"/>
    </source>
</evidence>
<dbReference type="AlphaFoldDB" id="A0A3B7MLG6"/>
<dbReference type="Gene3D" id="3.90.1720.10">
    <property type="entry name" value="endopeptidase domain like (from Nostoc punctiforme)"/>
    <property type="match status" value="1"/>
</dbReference>
<dbReference type="OrthoDB" id="1148539at2"/>
<keyword evidence="1" id="KW-0732">Signal</keyword>
<evidence type="ECO:0008006" key="4">
    <source>
        <dbReference type="Google" id="ProtNLM"/>
    </source>
</evidence>
<name>A0A3B7MLG6_9BACT</name>
<feature type="signal peptide" evidence="1">
    <location>
        <begin position="1"/>
        <end position="28"/>
    </location>
</feature>
<reference evidence="2 3" key="1">
    <citation type="submission" date="2018-09" db="EMBL/GenBank/DDBJ databases">
        <title>Genome sequencing of strain 6GH32-13.</title>
        <authorList>
            <person name="Weon H.-Y."/>
            <person name="Heo J."/>
            <person name="Kwon S.-W."/>
        </authorList>
    </citation>
    <scope>NUCLEOTIDE SEQUENCE [LARGE SCALE GENOMIC DNA]</scope>
    <source>
        <strain evidence="2 3">5GH32-13</strain>
    </source>
</reference>
<keyword evidence="3" id="KW-1185">Reference proteome</keyword>
<evidence type="ECO:0000256" key="1">
    <source>
        <dbReference type="SAM" id="SignalP"/>
    </source>
</evidence>
<feature type="chain" id="PRO_5017597186" description="YiiX family permuted papain-like enzyme" evidence="1">
    <location>
        <begin position="29"/>
        <end position="246"/>
    </location>
</feature>
<accession>A0A3B7MLG6</accession>
<organism evidence="2 3">
    <name type="scientific">Paraflavitalea soli</name>
    <dbReference type="NCBI Taxonomy" id="2315862"/>
    <lineage>
        <taxon>Bacteria</taxon>
        <taxon>Pseudomonadati</taxon>
        <taxon>Bacteroidota</taxon>
        <taxon>Chitinophagia</taxon>
        <taxon>Chitinophagales</taxon>
        <taxon>Chitinophagaceae</taxon>
        <taxon>Paraflavitalea</taxon>
    </lineage>
</organism>
<dbReference type="PROSITE" id="PS51257">
    <property type="entry name" value="PROKAR_LIPOPROTEIN"/>
    <property type="match status" value="1"/>
</dbReference>
<evidence type="ECO:0000313" key="2">
    <source>
        <dbReference type="EMBL" id="AXY75058.1"/>
    </source>
</evidence>
<dbReference type="EMBL" id="CP032157">
    <property type="protein sequence ID" value="AXY75058.1"/>
    <property type="molecule type" value="Genomic_DNA"/>
</dbReference>
<dbReference type="RefSeq" id="WP_119050940.1">
    <property type="nucleotide sequence ID" value="NZ_CP032157.1"/>
</dbReference>
<protein>
    <recommendedName>
        <fullName evidence="4">YiiX family permuted papain-like enzyme</fullName>
    </recommendedName>
</protein>
<dbReference type="InterPro" id="IPR024453">
    <property type="entry name" value="Peptidase_C92"/>
</dbReference>
<proteinExistence type="predicted"/>
<dbReference type="InterPro" id="IPR038765">
    <property type="entry name" value="Papain-like_cys_pep_sf"/>
</dbReference>
<sequence length="246" mass="28088">MLHRPFTLLFSCSLMLWALTGCNGTEQAAGNSTDVVAQEIKEVKAENKAMLDDARKIIQSGDLVLRTGTDYSSEQIKALSKQDATYSHGGIAFVDSGVVYVCHVETDYFHITNKVKKEPLDSFCNPAKNLGFAVARYTLTDEEKKKFLDYLNQRQAQQVAFDIKFDLATDDKMYCSEMIYKGLAAATNKRIQIATDRITDRNKFKLIKRYFKLTEKQIVARDIIPIDHLYLNPWCTVLKRYPFQTL</sequence>
<gene>
    <name evidence="2" type="ORF">D3H65_14195</name>
</gene>
<dbReference type="SUPFAM" id="SSF54001">
    <property type="entry name" value="Cysteine proteinases"/>
    <property type="match status" value="1"/>
</dbReference>
<dbReference type="KEGG" id="pseg:D3H65_14195"/>